<dbReference type="RefSeq" id="WP_112333096.1">
    <property type="nucleotide sequence ID" value="NZ_JADPHD010000006.1"/>
</dbReference>
<evidence type="ECO:0000313" key="2">
    <source>
        <dbReference type="EMBL" id="RAQ28140.1"/>
    </source>
</evidence>
<dbReference type="AlphaFoldDB" id="A0A328UEV7"/>
<dbReference type="Pfam" id="PF14238">
    <property type="entry name" value="DUF4340"/>
    <property type="match status" value="1"/>
</dbReference>
<evidence type="ECO:0000259" key="1">
    <source>
        <dbReference type="Pfam" id="PF14238"/>
    </source>
</evidence>
<proteinExistence type="predicted"/>
<keyword evidence="3" id="KW-1185">Reference proteome</keyword>
<dbReference type="Proteomes" id="UP000249377">
    <property type="component" value="Unassembled WGS sequence"/>
</dbReference>
<comment type="caution">
    <text evidence="2">The sequence shown here is derived from an EMBL/GenBank/DDBJ whole genome shotgun (WGS) entry which is preliminary data.</text>
</comment>
<name>A0A328UEV7_9FIRM</name>
<protein>
    <recommendedName>
        <fullName evidence="1">DUF4340 domain-containing protein</fullName>
    </recommendedName>
</protein>
<evidence type="ECO:0000313" key="3">
    <source>
        <dbReference type="Proteomes" id="UP000249377"/>
    </source>
</evidence>
<dbReference type="InterPro" id="IPR025641">
    <property type="entry name" value="DUF4340"/>
</dbReference>
<dbReference type="EMBL" id="QLYR01000007">
    <property type="protein sequence ID" value="RAQ28140.1"/>
    <property type="molecule type" value="Genomic_DNA"/>
</dbReference>
<gene>
    <name evidence="2" type="ORF">DPQ25_10285</name>
</gene>
<organism evidence="2 3">
    <name type="scientific">Hydrogeniiclostridium mannosilyticum</name>
    <dbReference type="NCBI Taxonomy" id="2764322"/>
    <lineage>
        <taxon>Bacteria</taxon>
        <taxon>Bacillati</taxon>
        <taxon>Bacillota</taxon>
        <taxon>Clostridia</taxon>
        <taxon>Eubacteriales</taxon>
        <taxon>Acutalibacteraceae</taxon>
        <taxon>Hydrogeniiclostridium</taxon>
    </lineage>
</organism>
<sequence>MKKNVRYLVVVLVCIAVLVGAVLVLALTGGEEEAASSSAGSTSSTAVEALIDRPDTELKTMEVTNEEGGYIIHAEPEAASSGAESGAESSASSSSTVKMLYTVDGLKDDYANRSLVTAAVNDVLTLAPSRDLGEIGDLSEYGLDKPVAKVKATYTDGSTFSYWVGGESAGTDGARYICEEGSSTVYVATLGDFLYGSNIQFIRNDVLNVTSKDETASSEENLESGIRFTRIALSGSNYDEPIELVSDDDGSTIKMVKPRTAGTNETEMDTLKEALTTLTAYGAVAAEPTQEDLEKYGLADPAARVEFTAEGDDYAMIASNADSEGYCYLMLEGRDVVYKVLESRISAWLNADAFKLQSRLTFQPMLTELKSMEVSVNGKETAFTFTRTKNEDKSTEDETAYDYTVAGPDGKELNYEYFRNFYKSFIVLSLIENTADIPDGDPEITATYRYFDKSDVDVVEFYRASGRRYTVVVNGQVLGNTVTSGMETALESMELLIQGEEVPDTVG</sequence>
<reference evidence="2 3" key="1">
    <citation type="submission" date="2018-06" db="EMBL/GenBank/DDBJ databases">
        <title>Noncontiguous genome sequence of Ruminococcaceae bacterium ASD2818.</title>
        <authorList>
            <person name="Chaplin A.V."/>
            <person name="Sokolova S.R."/>
            <person name="Kochetkova T.O."/>
            <person name="Goltsov A.Y."/>
            <person name="Trofimov D.Y."/>
            <person name="Efimov B.A."/>
        </authorList>
    </citation>
    <scope>NUCLEOTIDE SEQUENCE [LARGE SCALE GENOMIC DNA]</scope>
    <source>
        <strain evidence="2 3">ASD2818</strain>
    </source>
</reference>
<accession>A0A328UEV7</accession>
<feature type="domain" description="DUF4340" evidence="1">
    <location>
        <begin position="255"/>
        <end position="418"/>
    </location>
</feature>